<organism evidence="1 2">
    <name type="scientific">Psychrobacillus psychrodurans</name>
    <dbReference type="NCBI Taxonomy" id="126157"/>
    <lineage>
        <taxon>Bacteria</taxon>
        <taxon>Bacillati</taxon>
        <taxon>Bacillota</taxon>
        <taxon>Bacilli</taxon>
        <taxon>Bacillales</taxon>
        <taxon>Bacillaceae</taxon>
        <taxon>Psychrobacillus</taxon>
    </lineage>
</organism>
<dbReference type="EMBL" id="JAMKBI010000002">
    <property type="protein sequence ID" value="MCZ8532609.1"/>
    <property type="molecule type" value="Genomic_DNA"/>
</dbReference>
<sequence length="83" mass="9858">MAKSAAKRKREHQLRNLGKDVTIARNEVDFSTHVRMTKSKKGKLQQQYTKYKKHFTKGMIPDGNAFYIDVFLSNIDFRFTYFH</sequence>
<comment type="caution">
    <text evidence="1">The sequence shown here is derived from an EMBL/GenBank/DDBJ whole genome shotgun (WGS) entry which is preliminary data.</text>
</comment>
<dbReference type="RefSeq" id="WP_090569258.1">
    <property type="nucleotide sequence ID" value="NZ_JAMKBI010000002.1"/>
</dbReference>
<dbReference type="Proteomes" id="UP001152172">
    <property type="component" value="Unassembled WGS sequence"/>
</dbReference>
<reference evidence="1" key="1">
    <citation type="submission" date="2022-05" db="EMBL/GenBank/DDBJ databases">
        <authorList>
            <person name="Colautti A."/>
            <person name="Iacumin L."/>
        </authorList>
    </citation>
    <scope>NUCLEOTIDE SEQUENCE</scope>
    <source>
        <strain evidence="1">DSM 30747</strain>
    </source>
</reference>
<keyword evidence="2" id="KW-1185">Reference proteome</keyword>
<protein>
    <submittedName>
        <fullName evidence="1">Uncharacterized protein</fullName>
    </submittedName>
</protein>
<name>A0A9X3L781_9BACI</name>
<accession>A0A9X3L781</accession>
<evidence type="ECO:0000313" key="2">
    <source>
        <dbReference type="Proteomes" id="UP001152172"/>
    </source>
</evidence>
<dbReference type="AlphaFoldDB" id="A0A9X3L781"/>
<proteinExistence type="predicted"/>
<gene>
    <name evidence="1" type="ORF">M9R61_04510</name>
</gene>
<evidence type="ECO:0000313" key="1">
    <source>
        <dbReference type="EMBL" id="MCZ8532609.1"/>
    </source>
</evidence>